<dbReference type="GO" id="GO:0016787">
    <property type="term" value="F:hydrolase activity"/>
    <property type="evidence" value="ECO:0007669"/>
    <property type="project" value="InterPro"/>
</dbReference>
<dbReference type="InterPro" id="IPR039476">
    <property type="entry name" value="P2CMN_synthase_LarB"/>
</dbReference>
<name>H0UKN0_9BACT</name>
<dbReference type="PANTHER" id="PTHR43064">
    <property type="entry name" value="PHOSPHORIBOSYLAMINOIMIDAZOLE CARBOXYLASE-RELATED"/>
    <property type="match status" value="1"/>
</dbReference>
<evidence type="ECO:0000259" key="1">
    <source>
        <dbReference type="SMART" id="SM01001"/>
    </source>
</evidence>
<evidence type="ECO:0000313" key="2">
    <source>
        <dbReference type="EMBL" id="EHM13239.1"/>
    </source>
</evidence>
<proteinExistence type="predicted"/>
<dbReference type="SUPFAM" id="SSF52255">
    <property type="entry name" value="N5-CAIR mutase (phosphoribosylaminoimidazole carboxylase, PurE)"/>
    <property type="match status" value="1"/>
</dbReference>
<dbReference type="EMBL" id="CM001376">
    <property type="protein sequence ID" value="EHM13239.1"/>
    <property type="molecule type" value="Genomic_DNA"/>
</dbReference>
<dbReference type="SMART" id="SM01001">
    <property type="entry name" value="AIRC"/>
    <property type="match status" value="1"/>
</dbReference>
<organism evidence="2 3">
    <name type="scientific">Jonquetella anthropi DSM 22815</name>
    <dbReference type="NCBI Taxonomy" id="885272"/>
    <lineage>
        <taxon>Bacteria</taxon>
        <taxon>Thermotogati</taxon>
        <taxon>Synergistota</taxon>
        <taxon>Synergistia</taxon>
        <taxon>Synergistales</taxon>
        <taxon>Dethiosulfovibrionaceae</taxon>
        <taxon>Jonquetella</taxon>
    </lineage>
</organism>
<accession>H0UKN0</accession>
<dbReference type="HOGENOM" id="CLU_065705_0_0_0"/>
<dbReference type="PANTHER" id="PTHR43064:SF1">
    <property type="entry name" value="SLL1489 PROTEIN"/>
    <property type="match status" value="1"/>
</dbReference>
<dbReference type="eggNOG" id="COG1691">
    <property type="taxonomic scope" value="Bacteria"/>
</dbReference>
<feature type="domain" description="PurE" evidence="1">
    <location>
        <begin position="117"/>
        <end position="249"/>
    </location>
</feature>
<dbReference type="NCBIfam" id="NF033503">
    <property type="entry name" value="LarB"/>
    <property type="match status" value="1"/>
</dbReference>
<dbReference type="Pfam" id="PF00731">
    <property type="entry name" value="AIRC"/>
    <property type="match status" value="1"/>
</dbReference>
<keyword evidence="3" id="KW-1185">Reference proteome</keyword>
<dbReference type="STRING" id="885272.JonanDRAFT_0865"/>
<protein>
    <submittedName>
        <fullName evidence="2">NCAIR mutase-like protein</fullName>
    </submittedName>
</protein>
<gene>
    <name evidence="2" type="ORF">JonanDRAFT_0865</name>
</gene>
<dbReference type="Gene3D" id="3.40.50.1970">
    <property type="match status" value="1"/>
</dbReference>
<dbReference type="AlphaFoldDB" id="H0UKN0"/>
<evidence type="ECO:0000313" key="3">
    <source>
        <dbReference type="Proteomes" id="UP000003806"/>
    </source>
</evidence>
<dbReference type="OrthoDB" id="9782511at2"/>
<dbReference type="InterPro" id="IPR000031">
    <property type="entry name" value="PurE_dom"/>
</dbReference>
<dbReference type="RefSeq" id="WP_008522923.1">
    <property type="nucleotide sequence ID" value="NZ_CM001376.1"/>
</dbReference>
<sequence length="249" mass="26229">MNERILSELVDGLLSGAVSRNDFIEQMKTAPVRELGDVRLDVHRLLRRGFGEIIYSQSKSDEQLQKIAQAVKDGAEPCLFSRLCERQASLVRAVCPDLEYCQEARLGGLRRPKARYGGVTVISAGSSDVPVAEEAAMTAEYLECQVTRLYDVGVAGIHRLLSHASVLAESRAIVVVAGMEGALPSVVAGLSGCPVWGVPTSVGYGANLGGLTALLSMVNSCATGLSVVNIDNGLGAGVCAALSVRQASR</sequence>
<dbReference type="Proteomes" id="UP000003806">
    <property type="component" value="Chromosome"/>
</dbReference>
<reference evidence="2 3" key="1">
    <citation type="submission" date="2011-11" db="EMBL/GenBank/DDBJ databases">
        <title>The Noncontiguous Finished genome of Jonquetella anthropi DSM 22815.</title>
        <authorList>
            <consortium name="US DOE Joint Genome Institute (JGI-PGF)"/>
            <person name="Lucas S."/>
            <person name="Copeland A."/>
            <person name="Lapidus A."/>
            <person name="Glavina del Rio T."/>
            <person name="Dalin E."/>
            <person name="Tice H."/>
            <person name="Bruce D."/>
            <person name="Goodwin L."/>
            <person name="Pitluck S."/>
            <person name="Peters L."/>
            <person name="Mikhailova N."/>
            <person name="Held B."/>
            <person name="Kyrpides N."/>
            <person name="Mavromatis K."/>
            <person name="Ivanova N."/>
            <person name="Markowitz V."/>
            <person name="Cheng J.-F."/>
            <person name="Hugenholtz P."/>
            <person name="Woyke T."/>
            <person name="Wu D."/>
            <person name="Gronow S."/>
            <person name="Wellnitz S."/>
            <person name="Brambilla E."/>
            <person name="Klenk H.-P."/>
            <person name="Eisen J.A."/>
        </authorList>
    </citation>
    <scope>NUCLEOTIDE SEQUENCE [LARGE SCALE GENOMIC DNA]</scope>
    <source>
        <strain evidence="2 3">DSM 22815</strain>
    </source>
</reference>
<dbReference type="GO" id="GO:0006189">
    <property type="term" value="P:'de novo' IMP biosynthetic process"/>
    <property type="evidence" value="ECO:0007669"/>
    <property type="project" value="InterPro"/>
</dbReference>